<feature type="transmembrane region" description="Helical" evidence="13">
    <location>
        <begin position="6"/>
        <end position="26"/>
    </location>
</feature>
<dbReference type="Gene3D" id="1.20.1280.290">
    <property type="match status" value="2"/>
</dbReference>
<evidence type="ECO:0000256" key="9">
    <source>
        <dbReference type="ARBA" id="ARBA00022737"/>
    </source>
</evidence>
<evidence type="ECO:0000256" key="6">
    <source>
        <dbReference type="ARBA" id="ARBA00022475"/>
    </source>
</evidence>
<feature type="transmembrane region" description="Helical" evidence="13">
    <location>
        <begin position="62"/>
        <end position="83"/>
    </location>
</feature>
<dbReference type="STRING" id="564608.C1MPU0"/>
<evidence type="ECO:0000256" key="2">
    <source>
        <dbReference type="ARBA" id="ARBA00004653"/>
    </source>
</evidence>
<reference evidence="14 15" key="1">
    <citation type="journal article" date="2009" name="Science">
        <title>Green evolution and dynamic adaptations revealed by genomes of the marine picoeukaryotes Micromonas.</title>
        <authorList>
            <person name="Worden A.Z."/>
            <person name="Lee J.H."/>
            <person name="Mock T."/>
            <person name="Rouze P."/>
            <person name="Simmons M.P."/>
            <person name="Aerts A.L."/>
            <person name="Allen A.E."/>
            <person name="Cuvelier M.L."/>
            <person name="Derelle E."/>
            <person name="Everett M.V."/>
            <person name="Foulon E."/>
            <person name="Grimwood J."/>
            <person name="Gundlach H."/>
            <person name="Henrissat B."/>
            <person name="Napoli C."/>
            <person name="McDonald S.M."/>
            <person name="Parker M.S."/>
            <person name="Rombauts S."/>
            <person name="Salamov A."/>
            <person name="Von Dassow P."/>
            <person name="Badger J.H."/>
            <person name="Coutinho P.M."/>
            <person name="Demir E."/>
            <person name="Dubchak I."/>
            <person name="Gentemann C."/>
            <person name="Eikrem W."/>
            <person name="Gready J.E."/>
            <person name="John U."/>
            <person name="Lanier W."/>
            <person name="Lindquist E.A."/>
            <person name="Lucas S."/>
            <person name="Mayer K.F."/>
            <person name="Moreau H."/>
            <person name="Not F."/>
            <person name="Otillar R."/>
            <person name="Panaud O."/>
            <person name="Pangilinan J."/>
            <person name="Paulsen I."/>
            <person name="Piegu B."/>
            <person name="Poliakov A."/>
            <person name="Robbens S."/>
            <person name="Schmutz J."/>
            <person name="Toulza E."/>
            <person name="Wyss T."/>
            <person name="Zelensky A."/>
            <person name="Zhou K."/>
            <person name="Armbrust E.V."/>
            <person name="Bhattacharya D."/>
            <person name="Goodenough U.W."/>
            <person name="Van de Peer Y."/>
            <person name="Grigoriev I.V."/>
        </authorList>
    </citation>
    <scope>NUCLEOTIDE SEQUENCE [LARGE SCALE GENOMIC DNA]</scope>
    <source>
        <strain evidence="14 15">CCMP1545</strain>
    </source>
</reference>
<dbReference type="FunFam" id="1.20.1280.290:FF:000004">
    <property type="entry name" value="Sugar transporter SWEET"/>
    <property type="match status" value="1"/>
</dbReference>
<feature type="non-terminal residue" evidence="14">
    <location>
        <position position="1"/>
    </location>
</feature>
<dbReference type="Proteomes" id="UP000001876">
    <property type="component" value="Unassembled WGS sequence"/>
</dbReference>
<accession>C1MPU0</accession>
<keyword evidence="8 13" id="KW-0812">Transmembrane</keyword>
<evidence type="ECO:0000313" key="15">
    <source>
        <dbReference type="Proteomes" id="UP000001876"/>
    </source>
</evidence>
<feature type="non-terminal residue" evidence="14">
    <location>
        <position position="209"/>
    </location>
</feature>
<dbReference type="GeneID" id="9683105"/>
<organism evidence="15">
    <name type="scientific">Micromonas pusilla (strain CCMP1545)</name>
    <name type="common">Picoplanktonic green alga</name>
    <dbReference type="NCBI Taxonomy" id="564608"/>
    <lineage>
        <taxon>Eukaryota</taxon>
        <taxon>Viridiplantae</taxon>
        <taxon>Chlorophyta</taxon>
        <taxon>Mamiellophyceae</taxon>
        <taxon>Mamiellales</taxon>
        <taxon>Mamiellaceae</taxon>
        <taxon>Micromonas</taxon>
    </lineage>
</organism>
<keyword evidence="5" id="KW-0813">Transport</keyword>
<keyword evidence="11" id="KW-0333">Golgi apparatus</keyword>
<feature type="transmembrane region" description="Helical" evidence="13">
    <location>
        <begin position="95"/>
        <end position="116"/>
    </location>
</feature>
<keyword evidence="12 13" id="KW-0472">Membrane</keyword>
<evidence type="ECO:0000256" key="13">
    <source>
        <dbReference type="SAM" id="Phobius"/>
    </source>
</evidence>
<dbReference type="GO" id="GO:0000139">
    <property type="term" value="C:Golgi membrane"/>
    <property type="evidence" value="ECO:0007669"/>
    <property type="project" value="UniProtKB-SubCell"/>
</dbReference>
<keyword evidence="15" id="KW-1185">Reference proteome</keyword>
<proteinExistence type="inferred from homology"/>
<evidence type="ECO:0000256" key="5">
    <source>
        <dbReference type="ARBA" id="ARBA00022448"/>
    </source>
</evidence>
<keyword evidence="6" id="KW-1003">Cell membrane</keyword>
<gene>
    <name evidence="14" type="ORF">MICPUCDRAFT_6567</name>
</gene>
<evidence type="ECO:0000256" key="10">
    <source>
        <dbReference type="ARBA" id="ARBA00022989"/>
    </source>
</evidence>
<dbReference type="GO" id="GO:0005886">
    <property type="term" value="C:plasma membrane"/>
    <property type="evidence" value="ECO:0007669"/>
    <property type="project" value="UniProtKB-SubCell"/>
</dbReference>
<name>C1MPU0_MICPC</name>
<evidence type="ECO:0000256" key="8">
    <source>
        <dbReference type="ARBA" id="ARBA00022692"/>
    </source>
</evidence>
<evidence type="ECO:0000313" key="14">
    <source>
        <dbReference type="EMBL" id="EEH57959.1"/>
    </source>
</evidence>
<evidence type="ECO:0000256" key="4">
    <source>
        <dbReference type="ARBA" id="ARBA00021741"/>
    </source>
</evidence>
<evidence type="ECO:0000256" key="11">
    <source>
        <dbReference type="ARBA" id="ARBA00023034"/>
    </source>
</evidence>
<dbReference type="OrthoDB" id="409725at2759"/>
<feature type="transmembrane region" description="Helical" evidence="13">
    <location>
        <begin position="128"/>
        <end position="149"/>
    </location>
</feature>
<feature type="transmembrane region" description="Helical" evidence="13">
    <location>
        <begin position="186"/>
        <end position="206"/>
    </location>
</feature>
<keyword evidence="10 13" id="KW-1133">Transmembrane helix</keyword>
<sequence length="209" mass="22640">LMEVVAPSLGFTLANVMFFSAVPEMLRRKRANDLGEMNPYPFPVIFANCVAWMAYSCYIDDYFLFFANAPGCMIGLFFTLVAFGLSEHGSRARDALERIAMALLVAMMALLFFVGIPGANLDVDVKRQVVGAFCNAVLLAYYAAPLSVMKRVIATRDSSSLHAPLAAANTVNGAAWFTYGMALGDWFLAAPNAIGAALGIIQLVLLRAY</sequence>
<comment type="subcellular location">
    <subcellularLocation>
        <location evidence="1">Cell membrane</location>
        <topology evidence="1">Multi-pass membrane protein</topology>
    </subcellularLocation>
    <subcellularLocation>
        <location evidence="2">Golgi apparatus membrane</location>
        <topology evidence="2">Multi-pass membrane protein</topology>
    </subcellularLocation>
</comment>
<dbReference type="PANTHER" id="PTHR10791">
    <property type="entry name" value="RAG1-ACTIVATING PROTEIN 1"/>
    <property type="match status" value="1"/>
</dbReference>
<dbReference type="AlphaFoldDB" id="C1MPU0"/>
<dbReference type="InterPro" id="IPR047664">
    <property type="entry name" value="SWEET"/>
</dbReference>
<dbReference type="PANTHER" id="PTHR10791:SF224">
    <property type="entry name" value="SUGAR TRANSPORTER SWEET"/>
    <property type="match status" value="1"/>
</dbReference>
<dbReference type="OMA" id="SIPLGMC"/>
<protein>
    <recommendedName>
        <fullName evidence="4">Sugar transporter SWEET1</fullName>
    </recommendedName>
</protein>
<dbReference type="KEGG" id="mpp:MICPUCDRAFT_6567"/>
<dbReference type="InterPro" id="IPR004316">
    <property type="entry name" value="SWEET_rpt"/>
</dbReference>
<keyword evidence="7" id="KW-0762">Sugar transport</keyword>
<dbReference type="GO" id="GO:0051119">
    <property type="term" value="F:sugar transmembrane transporter activity"/>
    <property type="evidence" value="ECO:0007669"/>
    <property type="project" value="InterPro"/>
</dbReference>
<dbReference type="Pfam" id="PF03083">
    <property type="entry name" value="MtN3_slv"/>
    <property type="match status" value="2"/>
</dbReference>
<dbReference type="eggNOG" id="KOG1623">
    <property type="taxonomic scope" value="Eukaryota"/>
</dbReference>
<comment type="similarity">
    <text evidence="3">Belongs to the SWEET sugar transporter family.</text>
</comment>
<evidence type="ECO:0000256" key="7">
    <source>
        <dbReference type="ARBA" id="ARBA00022597"/>
    </source>
</evidence>
<evidence type="ECO:0000256" key="12">
    <source>
        <dbReference type="ARBA" id="ARBA00023136"/>
    </source>
</evidence>
<dbReference type="EMBL" id="GG663738">
    <property type="protein sequence ID" value="EEH57959.1"/>
    <property type="molecule type" value="Genomic_DNA"/>
</dbReference>
<evidence type="ECO:0000256" key="3">
    <source>
        <dbReference type="ARBA" id="ARBA00007809"/>
    </source>
</evidence>
<dbReference type="RefSeq" id="XP_003058008.1">
    <property type="nucleotide sequence ID" value="XM_003057962.1"/>
</dbReference>
<evidence type="ECO:0000256" key="1">
    <source>
        <dbReference type="ARBA" id="ARBA00004651"/>
    </source>
</evidence>
<keyword evidence="9" id="KW-0677">Repeat</keyword>